<dbReference type="InterPro" id="IPR011006">
    <property type="entry name" value="CheY-like_superfamily"/>
</dbReference>
<feature type="domain" description="Response regulatory" evidence="15">
    <location>
        <begin position="688"/>
        <end position="805"/>
    </location>
</feature>
<reference evidence="16" key="2">
    <citation type="submission" date="2020-09" db="EMBL/GenBank/DDBJ databases">
        <authorList>
            <person name="Sun Q."/>
            <person name="Zhou Y."/>
        </authorList>
    </citation>
    <scope>NUCLEOTIDE SEQUENCE</scope>
    <source>
        <strain evidence="16">CGMCC 1.12987</strain>
    </source>
</reference>
<evidence type="ECO:0000256" key="4">
    <source>
        <dbReference type="ARBA" id="ARBA00022475"/>
    </source>
</evidence>
<evidence type="ECO:0000256" key="7">
    <source>
        <dbReference type="ARBA" id="ARBA00022741"/>
    </source>
</evidence>
<dbReference type="SUPFAM" id="SSF49785">
    <property type="entry name" value="Galactose-binding domain-like"/>
    <property type="match status" value="1"/>
</dbReference>
<dbReference type="PANTHER" id="PTHR43547">
    <property type="entry name" value="TWO-COMPONENT HISTIDINE KINASE"/>
    <property type="match status" value="1"/>
</dbReference>
<dbReference type="PROSITE" id="PS50110">
    <property type="entry name" value="RESPONSE_REGULATORY"/>
    <property type="match status" value="1"/>
</dbReference>
<evidence type="ECO:0000256" key="2">
    <source>
        <dbReference type="ARBA" id="ARBA00004236"/>
    </source>
</evidence>
<evidence type="ECO:0000256" key="11">
    <source>
        <dbReference type="ARBA" id="ARBA00023136"/>
    </source>
</evidence>
<dbReference type="InterPro" id="IPR036097">
    <property type="entry name" value="HisK_dim/P_sf"/>
</dbReference>
<feature type="modified residue" description="4-aspartylphosphate" evidence="12">
    <location>
        <position position="738"/>
    </location>
</feature>
<keyword evidence="8" id="KW-0418">Kinase</keyword>
<dbReference type="SMART" id="SM00387">
    <property type="entry name" value="HATPase_c"/>
    <property type="match status" value="2"/>
</dbReference>
<evidence type="ECO:0000313" key="16">
    <source>
        <dbReference type="EMBL" id="GGG22281.1"/>
    </source>
</evidence>
<keyword evidence="5 12" id="KW-0597">Phosphoprotein</keyword>
<name>A0A917G554_9BACL</name>
<accession>A0A917G554</accession>
<dbReference type="InterPro" id="IPR008979">
    <property type="entry name" value="Galactose-bd-like_sf"/>
</dbReference>
<dbReference type="InterPro" id="IPR036890">
    <property type="entry name" value="HATPase_C_sf"/>
</dbReference>
<feature type="transmembrane region" description="Helical" evidence="13">
    <location>
        <begin position="359"/>
        <end position="384"/>
    </location>
</feature>
<protein>
    <recommendedName>
        <fullName evidence="3">histidine kinase</fullName>
        <ecNumber evidence="3">2.7.13.3</ecNumber>
    </recommendedName>
</protein>
<comment type="catalytic activity">
    <reaction evidence="1">
        <text>ATP + protein L-histidine = ADP + protein N-phospho-L-histidine.</text>
        <dbReference type="EC" id="2.7.13.3"/>
    </reaction>
</comment>
<keyword evidence="9" id="KW-0067">ATP-binding</keyword>
<dbReference type="SUPFAM" id="SSF47384">
    <property type="entry name" value="Homodimeric domain of signal transducing histidine kinase"/>
    <property type="match status" value="1"/>
</dbReference>
<keyword evidence="11 13" id="KW-0472">Membrane</keyword>
<dbReference type="InterPro" id="IPR003661">
    <property type="entry name" value="HisK_dim/P_dom"/>
</dbReference>
<dbReference type="AlphaFoldDB" id="A0A917G554"/>
<dbReference type="Pfam" id="PF00512">
    <property type="entry name" value="HisKA"/>
    <property type="match status" value="1"/>
</dbReference>
<dbReference type="InterPro" id="IPR001789">
    <property type="entry name" value="Sig_transdc_resp-reg_receiver"/>
</dbReference>
<dbReference type="PRINTS" id="PR00344">
    <property type="entry name" value="BCTRLSENSOR"/>
</dbReference>
<dbReference type="EMBL" id="BMGR01000018">
    <property type="protein sequence ID" value="GGG22281.1"/>
    <property type="molecule type" value="Genomic_DNA"/>
</dbReference>
<proteinExistence type="predicted"/>
<dbReference type="Gene3D" id="2.60.120.260">
    <property type="entry name" value="Galactose-binding domain-like"/>
    <property type="match status" value="1"/>
</dbReference>
<dbReference type="EC" id="2.7.13.3" evidence="3"/>
<dbReference type="InterPro" id="IPR005467">
    <property type="entry name" value="His_kinase_dom"/>
</dbReference>
<keyword evidence="10" id="KW-0902">Two-component regulatory system</keyword>
<dbReference type="CDD" id="cd00082">
    <property type="entry name" value="HisKA"/>
    <property type="match status" value="1"/>
</dbReference>
<keyword evidence="17" id="KW-1185">Reference proteome</keyword>
<evidence type="ECO:0000256" key="13">
    <source>
        <dbReference type="SAM" id="Phobius"/>
    </source>
</evidence>
<evidence type="ECO:0000256" key="8">
    <source>
        <dbReference type="ARBA" id="ARBA00022777"/>
    </source>
</evidence>
<keyword evidence="13" id="KW-0812">Transmembrane</keyword>
<dbReference type="InterPro" id="IPR010559">
    <property type="entry name" value="Sig_transdc_His_kin_internal"/>
</dbReference>
<feature type="transmembrane region" description="Helical" evidence="13">
    <location>
        <begin position="327"/>
        <end position="347"/>
    </location>
</feature>
<keyword evidence="7" id="KW-0547">Nucleotide-binding</keyword>
<dbReference type="SMART" id="SM00388">
    <property type="entry name" value="HisKA"/>
    <property type="match status" value="1"/>
</dbReference>
<dbReference type="PANTHER" id="PTHR43547:SF2">
    <property type="entry name" value="HYBRID SIGNAL TRANSDUCTION HISTIDINE KINASE C"/>
    <property type="match status" value="1"/>
</dbReference>
<evidence type="ECO:0000259" key="14">
    <source>
        <dbReference type="PROSITE" id="PS50109"/>
    </source>
</evidence>
<keyword evidence="6" id="KW-0808">Transferase</keyword>
<dbReference type="Pfam" id="PF07695">
    <property type="entry name" value="7TMR-DISM_7TM"/>
    <property type="match status" value="1"/>
</dbReference>
<keyword evidence="4" id="KW-1003">Cell membrane</keyword>
<sequence length="1015" mass="114326">MKIKLEFIFSILLIPVLLWGAVSVLTEKKEETPKANRGFLDLSGYHFAGKDPIALDGEWEFVPGSLVDTAYFNREGEGKIYVPVPSLWSKYKLEGQKVPLYTSASYRLRIKLPDNNQVWGIKTTNIRMSNAIYANGELIGHSGMPERDRSSYMPHNTPYVAYFHNGDDQLELVVHAANFDYASGGGIVASIYLGDADSINRFREKAMAYDFIMMASLMIMGLYFLGFYAHLRRDIHLLFFSLFCFAMVCYSATHGEKILHLMFQAMPYGLFLRLQGISTLLIGLFLLLYFHFSLKPVSAPKAVKGLTIAGILLVCSMFLPIRINSMLEVVCFIYLIMIILTILFIQVRAILNRTTGSVYLILGTFTMILYFLTGTLNLIANLNINALPPFVPYIYLLMLSLFMAHRFADTFNKNKELSELLIRADQFKDEFLAKTSHEFRTPLHGMIAILQSMLSRSDSGSLTKKQSEKVNWVVDIAKRLSALVNDILDLSKLKYGELSIEIKNVDLFTNTYMVTEVFSYMLQKKIEIKNSVSRDLPYVRADENRLRQILYNLIDNAIKHTEQGVIEITAYEKNGFITVSVKDPGYGIERDKLESIFDPYRQSGTLEQNKQGIGLGLSISKHLVELQGGEIWAESEPDKGSSFIFRIPSAPAGERVEPMGENIHYGAAHEQTGYSDFPVIAGDPEGKKVIIADDDDTNLKVLIETLEPEGYYIIGVNNGADVLKQLTEHADVDLILLDIMMPGMSGYETCQKIRETYTLPELPVLMLTAAILPADMVAAFQSGANDFLHKPFDSVELKARISNLIMLKQSARRAVSMEVAFLQAQIKPHFLYNVLNSILSLSYMDIDKTRSMITSFAAFLRGSFDFSNTNRLVTLEKELFLVHTYVEIEKARYPEQFTFELEKETGINCLIPTLLLQPIVENAIRHGVIKKGDNGKVKLTIQRAGKMAVFKIEDNGAGMSEEQVHQIFSSHDLGSVGLLNISKRIHQLPEASFLVKSEPDKGTTITITIPYYNPN</sequence>
<dbReference type="Pfam" id="PF00072">
    <property type="entry name" value="Response_reg"/>
    <property type="match status" value="1"/>
</dbReference>
<dbReference type="InterPro" id="IPR003594">
    <property type="entry name" value="HATPase_dom"/>
</dbReference>
<gene>
    <name evidence="16" type="ORF">GCM10010916_43670</name>
</gene>
<comment type="caution">
    <text evidence="16">The sequence shown here is derived from an EMBL/GenBank/DDBJ whole genome shotgun (WGS) entry which is preliminary data.</text>
</comment>
<dbReference type="SUPFAM" id="SSF55874">
    <property type="entry name" value="ATPase domain of HSP90 chaperone/DNA topoisomerase II/histidine kinase"/>
    <property type="match status" value="2"/>
</dbReference>
<dbReference type="GO" id="GO:0000155">
    <property type="term" value="F:phosphorelay sensor kinase activity"/>
    <property type="evidence" value="ECO:0007669"/>
    <property type="project" value="InterPro"/>
</dbReference>
<comment type="subcellular location">
    <subcellularLocation>
        <location evidence="2">Cell membrane</location>
    </subcellularLocation>
</comment>
<dbReference type="Gene3D" id="1.10.287.130">
    <property type="match status" value="1"/>
</dbReference>
<dbReference type="FunFam" id="3.30.565.10:FF:000023">
    <property type="entry name" value="PAS domain-containing sensor histidine kinase"/>
    <property type="match status" value="1"/>
</dbReference>
<evidence type="ECO:0000259" key="15">
    <source>
        <dbReference type="PROSITE" id="PS50110"/>
    </source>
</evidence>
<dbReference type="Gene3D" id="3.30.565.10">
    <property type="entry name" value="Histidine kinase-like ATPase, C-terminal domain"/>
    <property type="match status" value="2"/>
</dbReference>
<dbReference type="SMART" id="SM00448">
    <property type="entry name" value="REC"/>
    <property type="match status" value="1"/>
</dbReference>
<feature type="transmembrane region" description="Helical" evidence="13">
    <location>
        <begin position="207"/>
        <end position="228"/>
    </location>
</feature>
<feature type="transmembrane region" description="Helical" evidence="13">
    <location>
        <begin position="302"/>
        <end position="321"/>
    </location>
</feature>
<feature type="transmembrane region" description="Helical" evidence="13">
    <location>
        <begin position="235"/>
        <end position="253"/>
    </location>
</feature>
<dbReference type="Pfam" id="PF02518">
    <property type="entry name" value="HATPase_c"/>
    <property type="match status" value="2"/>
</dbReference>
<dbReference type="PROSITE" id="PS50109">
    <property type="entry name" value="HIS_KIN"/>
    <property type="match status" value="2"/>
</dbReference>
<dbReference type="Gene3D" id="3.40.50.2300">
    <property type="match status" value="1"/>
</dbReference>
<feature type="domain" description="Histidine kinase" evidence="14">
    <location>
        <begin position="434"/>
        <end position="651"/>
    </location>
</feature>
<dbReference type="GO" id="GO:0005886">
    <property type="term" value="C:plasma membrane"/>
    <property type="evidence" value="ECO:0007669"/>
    <property type="project" value="UniProtKB-SubCell"/>
</dbReference>
<evidence type="ECO:0000256" key="12">
    <source>
        <dbReference type="PROSITE-ProRule" id="PRU00169"/>
    </source>
</evidence>
<feature type="domain" description="Histidine kinase" evidence="14">
    <location>
        <begin position="915"/>
        <end position="1013"/>
    </location>
</feature>
<evidence type="ECO:0000256" key="1">
    <source>
        <dbReference type="ARBA" id="ARBA00000085"/>
    </source>
</evidence>
<organism evidence="16 17">
    <name type="scientific">Paenibacillus abyssi</name>
    <dbReference type="NCBI Taxonomy" id="1340531"/>
    <lineage>
        <taxon>Bacteria</taxon>
        <taxon>Bacillati</taxon>
        <taxon>Bacillota</taxon>
        <taxon>Bacilli</taxon>
        <taxon>Bacillales</taxon>
        <taxon>Paenibacillaceae</taxon>
        <taxon>Paenibacillus</taxon>
    </lineage>
</organism>
<dbReference type="InterPro" id="IPR004358">
    <property type="entry name" value="Sig_transdc_His_kin-like_C"/>
</dbReference>
<dbReference type="RefSeq" id="WP_188533202.1">
    <property type="nucleotide sequence ID" value="NZ_BMGR01000018.1"/>
</dbReference>
<evidence type="ECO:0000256" key="9">
    <source>
        <dbReference type="ARBA" id="ARBA00022840"/>
    </source>
</evidence>
<feature type="transmembrane region" description="Helical" evidence="13">
    <location>
        <begin position="265"/>
        <end position="290"/>
    </location>
</feature>
<evidence type="ECO:0000256" key="3">
    <source>
        <dbReference type="ARBA" id="ARBA00012438"/>
    </source>
</evidence>
<evidence type="ECO:0000256" key="6">
    <source>
        <dbReference type="ARBA" id="ARBA00022679"/>
    </source>
</evidence>
<reference evidence="16" key="1">
    <citation type="journal article" date="2014" name="Int. J. Syst. Evol. Microbiol.">
        <title>Complete genome sequence of Corynebacterium casei LMG S-19264T (=DSM 44701T), isolated from a smear-ripened cheese.</title>
        <authorList>
            <consortium name="US DOE Joint Genome Institute (JGI-PGF)"/>
            <person name="Walter F."/>
            <person name="Albersmeier A."/>
            <person name="Kalinowski J."/>
            <person name="Ruckert C."/>
        </authorList>
    </citation>
    <scope>NUCLEOTIDE SEQUENCE</scope>
    <source>
        <strain evidence="16">CGMCC 1.12987</strain>
    </source>
</reference>
<dbReference type="InterPro" id="IPR011623">
    <property type="entry name" value="7TMR_DISM_rcpt_extracell_dom1"/>
</dbReference>
<dbReference type="Pfam" id="PF06580">
    <property type="entry name" value="His_kinase"/>
    <property type="match status" value="1"/>
</dbReference>
<dbReference type="GO" id="GO:0005524">
    <property type="term" value="F:ATP binding"/>
    <property type="evidence" value="ECO:0007669"/>
    <property type="project" value="UniProtKB-KW"/>
</dbReference>
<evidence type="ECO:0000256" key="5">
    <source>
        <dbReference type="ARBA" id="ARBA00022553"/>
    </source>
</evidence>
<evidence type="ECO:0000256" key="10">
    <source>
        <dbReference type="ARBA" id="ARBA00023012"/>
    </source>
</evidence>
<dbReference type="Proteomes" id="UP000644756">
    <property type="component" value="Unassembled WGS sequence"/>
</dbReference>
<evidence type="ECO:0000313" key="17">
    <source>
        <dbReference type="Proteomes" id="UP000644756"/>
    </source>
</evidence>
<keyword evidence="13" id="KW-1133">Transmembrane helix</keyword>
<dbReference type="SUPFAM" id="SSF52172">
    <property type="entry name" value="CheY-like"/>
    <property type="match status" value="1"/>
</dbReference>